<sequence length="141" mass="16425">MKKIIFIGLTILLAGCENKDINEGEEFRPRAVNDSFDDTHFTKITVDGVEYLMTERDNNNPHEGFGFMAFRANKLMEKQDTIISYLKAMQFFQNKVYARMYGISADSGQAEFEDKLQEFFLLETKELEELEREDLSNTKPE</sequence>
<evidence type="ECO:0000313" key="1">
    <source>
        <dbReference type="EMBL" id="SNT31004.1"/>
    </source>
</evidence>
<organism evidence="1 2">
    <name type="scientific">Ekhidna lutea</name>
    <dbReference type="NCBI Taxonomy" id="447679"/>
    <lineage>
        <taxon>Bacteria</taxon>
        <taxon>Pseudomonadati</taxon>
        <taxon>Bacteroidota</taxon>
        <taxon>Cytophagia</taxon>
        <taxon>Cytophagales</taxon>
        <taxon>Reichenbachiellaceae</taxon>
        <taxon>Ekhidna</taxon>
    </lineage>
</organism>
<dbReference type="OrthoDB" id="982180at2"/>
<reference evidence="1 2" key="1">
    <citation type="submission" date="2017-06" db="EMBL/GenBank/DDBJ databases">
        <authorList>
            <person name="Kim H.J."/>
            <person name="Triplett B.A."/>
        </authorList>
    </citation>
    <scope>NUCLEOTIDE SEQUENCE [LARGE SCALE GENOMIC DNA]</scope>
    <source>
        <strain evidence="1 2">DSM 19307</strain>
    </source>
</reference>
<dbReference type="Proteomes" id="UP000198393">
    <property type="component" value="Unassembled WGS sequence"/>
</dbReference>
<dbReference type="PROSITE" id="PS51257">
    <property type="entry name" value="PROKAR_LIPOPROTEIN"/>
    <property type="match status" value="1"/>
</dbReference>
<dbReference type="RefSeq" id="WP_089358004.1">
    <property type="nucleotide sequence ID" value="NZ_FZPD01000005.1"/>
</dbReference>
<name>A0A239LN37_EKHLU</name>
<accession>A0A239LN37</accession>
<gene>
    <name evidence="1" type="ORF">SAMN05421640_3343</name>
</gene>
<keyword evidence="2" id="KW-1185">Reference proteome</keyword>
<dbReference type="EMBL" id="FZPD01000005">
    <property type="protein sequence ID" value="SNT31004.1"/>
    <property type="molecule type" value="Genomic_DNA"/>
</dbReference>
<evidence type="ECO:0000313" key="2">
    <source>
        <dbReference type="Proteomes" id="UP000198393"/>
    </source>
</evidence>
<dbReference type="AlphaFoldDB" id="A0A239LN37"/>
<protein>
    <submittedName>
        <fullName evidence="1">Uncharacterized protein</fullName>
    </submittedName>
</protein>
<proteinExistence type="predicted"/>